<evidence type="ECO:0000256" key="2">
    <source>
        <dbReference type="ARBA" id="ARBA00023125"/>
    </source>
</evidence>
<dbReference type="Pfam" id="PF01037">
    <property type="entry name" value="AsnC_trans_reg"/>
    <property type="match status" value="1"/>
</dbReference>
<dbReference type="SUPFAM" id="SSF46785">
    <property type="entry name" value="Winged helix' DNA-binding domain"/>
    <property type="match status" value="1"/>
</dbReference>
<dbReference type="Gene3D" id="3.30.70.920">
    <property type="match status" value="1"/>
</dbReference>
<accession>A0ABT8D7V8</accession>
<proteinExistence type="predicted"/>
<dbReference type="InterPro" id="IPR036390">
    <property type="entry name" value="WH_DNA-bd_sf"/>
</dbReference>
<keyword evidence="6" id="KW-1185">Reference proteome</keyword>
<dbReference type="SMART" id="SM00344">
    <property type="entry name" value="HTH_ASNC"/>
    <property type="match status" value="1"/>
</dbReference>
<keyword evidence="2" id="KW-0238">DNA-binding</keyword>
<gene>
    <name evidence="5" type="ORF">QWZ10_15860</name>
</gene>
<evidence type="ECO:0000313" key="5">
    <source>
        <dbReference type="EMBL" id="MDN3712864.1"/>
    </source>
</evidence>
<keyword evidence="3" id="KW-0804">Transcription</keyword>
<name>A0ABT8D7V8_9RHOB</name>
<feature type="domain" description="HTH asnC-type" evidence="4">
    <location>
        <begin position="4"/>
        <end position="65"/>
    </location>
</feature>
<dbReference type="InterPro" id="IPR019888">
    <property type="entry name" value="Tscrpt_reg_AsnC-like"/>
</dbReference>
<evidence type="ECO:0000259" key="4">
    <source>
        <dbReference type="PROSITE" id="PS50956"/>
    </source>
</evidence>
<dbReference type="SUPFAM" id="SSF54909">
    <property type="entry name" value="Dimeric alpha+beta barrel"/>
    <property type="match status" value="1"/>
</dbReference>
<keyword evidence="1" id="KW-0805">Transcription regulation</keyword>
<evidence type="ECO:0000256" key="1">
    <source>
        <dbReference type="ARBA" id="ARBA00023015"/>
    </source>
</evidence>
<dbReference type="InterPro" id="IPR011991">
    <property type="entry name" value="ArsR-like_HTH"/>
</dbReference>
<sequence>MADLDLIDRKIVASLMEDASLSVARLAERVGLSQTPCWKRIQRLETKGIITGRVARVDPIKLGFGLTVFVAIEAADHSAEWRDDFHKHLAQHPEVVEAHRLAGPTDYLLRVVVRDMPAFDEFYRRLTATVAVRNVTSHFAMEPIKDKGVLPIDTRNH</sequence>
<evidence type="ECO:0000256" key="3">
    <source>
        <dbReference type="ARBA" id="ARBA00023163"/>
    </source>
</evidence>
<protein>
    <submittedName>
        <fullName evidence="5">Lrp/AsnC family transcriptional regulator</fullName>
    </submittedName>
</protein>
<dbReference type="InterPro" id="IPR000485">
    <property type="entry name" value="AsnC-type_HTH_dom"/>
</dbReference>
<dbReference type="InterPro" id="IPR019887">
    <property type="entry name" value="Tscrpt_reg_AsnC/Lrp_C"/>
</dbReference>
<dbReference type="PANTHER" id="PTHR30154:SF17">
    <property type="entry name" value="DNA-BINDING TRANSCRIPTIONAL ACTIVATOR DECR"/>
    <property type="match status" value="1"/>
</dbReference>
<dbReference type="Gene3D" id="1.10.10.10">
    <property type="entry name" value="Winged helix-like DNA-binding domain superfamily/Winged helix DNA-binding domain"/>
    <property type="match status" value="1"/>
</dbReference>
<dbReference type="EMBL" id="JAUFRC010000001">
    <property type="protein sequence ID" value="MDN3712864.1"/>
    <property type="molecule type" value="Genomic_DNA"/>
</dbReference>
<evidence type="ECO:0000313" key="6">
    <source>
        <dbReference type="Proteomes" id="UP001243846"/>
    </source>
</evidence>
<dbReference type="PRINTS" id="PR00033">
    <property type="entry name" value="HTHASNC"/>
</dbReference>
<dbReference type="PROSITE" id="PS50956">
    <property type="entry name" value="HTH_ASNC_2"/>
    <property type="match status" value="1"/>
</dbReference>
<organism evidence="5 6">
    <name type="scientific">Paracoccus cavernae</name>
    <dbReference type="NCBI Taxonomy" id="1571207"/>
    <lineage>
        <taxon>Bacteria</taxon>
        <taxon>Pseudomonadati</taxon>
        <taxon>Pseudomonadota</taxon>
        <taxon>Alphaproteobacteria</taxon>
        <taxon>Rhodobacterales</taxon>
        <taxon>Paracoccaceae</taxon>
        <taxon>Paracoccus</taxon>
    </lineage>
</organism>
<dbReference type="Pfam" id="PF13412">
    <property type="entry name" value="HTH_24"/>
    <property type="match status" value="1"/>
</dbReference>
<dbReference type="CDD" id="cd00090">
    <property type="entry name" value="HTH_ARSR"/>
    <property type="match status" value="1"/>
</dbReference>
<dbReference type="RefSeq" id="WP_377683456.1">
    <property type="nucleotide sequence ID" value="NZ_JBHMDZ010000001.1"/>
</dbReference>
<reference evidence="6" key="1">
    <citation type="journal article" date="2019" name="Int. J. Syst. Evol. Microbiol.">
        <title>The Global Catalogue of Microorganisms (GCM) 10K type strain sequencing project: providing services to taxonomists for standard genome sequencing and annotation.</title>
        <authorList>
            <consortium name="The Broad Institute Genomics Platform"/>
            <consortium name="The Broad Institute Genome Sequencing Center for Infectious Disease"/>
            <person name="Wu L."/>
            <person name="Ma J."/>
        </authorList>
    </citation>
    <scope>NUCLEOTIDE SEQUENCE [LARGE SCALE GENOMIC DNA]</scope>
    <source>
        <strain evidence="6">CECT 8482</strain>
    </source>
</reference>
<comment type="caution">
    <text evidence="5">The sequence shown here is derived from an EMBL/GenBank/DDBJ whole genome shotgun (WGS) entry which is preliminary data.</text>
</comment>
<dbReference type="Proteomes" id="UP001243846">
    <property type="component" value="Unassembled WGS sequence"/>
</dbReference>
<dbReference type="InterPro" id="IPR036388">
    <property type="entry name" value="WH-like_DNA-bd_sf"/>
</dbReference>
<dbReference type="InterPro" id="IPR011008">
    <property type="entry name" value="Dimeric_a/b-barrel"/>
</dbReference>
<dbReference type="PANTHER" id="PTHR30154">
    <property type="entry name" value="LEUCINE-RESPONSIVE REGULATORY PROTEIN"/>
    <property type="match status" value="1"/>
</dbReference>